<evidence type="ECO:0000313" key="2">
    <source>
        <dbReference type="Proteomes" id="UP000644749"/>
    </source>
</evidence>
<sequence>MGFDIKREQFAVHDTIDHPGRVQPVMAQGGDEGLGVSVAKGHMVDKARAFGDHPVASAMFVVRDVSPMKPRRVNALRMSDVTQI</sequence>
<organism evidence="1 2">
    <name type="scientific">Paracoccus aerius</name>
    <dbReference type="NCBI Taxonomy" id="1915382"/>
    <lineage>
        <taxon>Bacteria</taxon>
        <taxon>Pseudomonadati</taxon>
        <taxon>Pseudomonadota</taxon>
        <taxon>Alphaproteobacteria</taxon>
        <taxon>Rhodobacterales</taxon>
        <taxon>Paracoccaceae</taxon>
        <taxon>Paracoccus</taxon>
    </lineage>
</organism>
<comment type="caution">
    <text evidence="1">The sequence shown here is derived from an EMBL/GenBank/DDBJ whole genome shotgun (WGS) entry which is preliminary data.</text>
</comment>
<dbReference type="Proteomes" id="UP000644749">
    <property type="component" value="Unassembled WGS sequence"/>
</dbReference>
<dbReference type="EMBL" id="JAESHT010000002">
    <property type="protein sequence ID" value="MBL3672605.1"/>
    <property type="molecule type" value="Genomic_DNA"/>
</dbReference>
<proteinExistence type="predicted"/>
<accession>A0ABS1S1L5</accession>
<dbReference type="RefSeq" id="WP_235986113.1">
    <property type="nucleotide sequence ID" value="NZ_JAESHT010000002.1"/>
</dbReference>
<reference evidence="1 2" key="1">
    <citation type="submission" date="2021-01" db="EMBL/GenBank/DDBJ databases">
        <title>011410 draft genome.</title>
        <authorList>
            <person name="Lang L."/>
        </authorList>
    </citation>
    <scope>NUCLEOTIDE SEQUENCE [LARGE SCALE GENOMIC DNA]</scope>
    <source>
        <strain evidence="1 2">KCTC 42845</strain>
    </source>
</reference>
<name>A0ABS1S1L5_9RHOB</name>
<gene>
    <name evidence="1" type="ORF">JL111_03825</name>
</gene>
<protein>
    <submittedName>
        <fullName evidence="1">Uncharacterized protein</fullName>
    </submittedName>
</protein>
<keyword evidence="2" id="KW-1185">Reference proteome</keyword>
<evidence type="ECO:0000313" key="1">
    <source>
        <dbReference type="EMBL" id="MBL3672605.1"/>
    </source>
</evidence>